<accession>A0ABQ7JXY5</accession>
<feature type="signal peptide" evidence="2">
    <location>
        <begin position="1"/>
        <end position="19"/>
    </location>
</feature>
<comment type="caution">
    <text evidence="3">The sequence shown here is derived from an EMBL/GenBank/DDBJ whole genome shotgun (WGS) entry which is preliminary data.</text>
</comment>
<feature type="transmembrane region" description="Helical" evidence="1">
    <location>
        <begin position="29"/>
        <end position="50"/>
    </location>
</feature>
<keyword evidence="1" id="KW-0812">Transmembrane</keyword>
<keyword evidence="1" id="KW-1133">Transmembrane helix</keyword>
<keyword evidence="4" id="KW-1185">Reference proteome</keyword>
<keyword evidence="2" id="KW-0732">Signal</keyword>
<organism evidence="3 4">
    <name type="scientific">Linnemannia gamsii</name>
    <dbReference type="NCBI Taxonomy" id="64522"/>
    <lineage>
        <taxon>Eukaryota</taxon>
        <taxon>Fungi</taxon>
        <taxon>Fungi incertae sedis</taxon>
        <taxon>Mucoromycota</taxon>
        <taxon>Mortierellomycotina</taxon>
        <taxon>Mortierellomycetes</taxon>
        <taxon>Mortierellales</taxon>
        <taxon>Mortierellaceae</taxon>
        <taxon>Linnemannia</taxon>
    </lineage>
</organism>
<proteinExistence type="predicted"/>
<keyword evidence="1" id="KW-0472">Membrane</keyword>
<dbReference type="Proteomes" id="UP001194696">
    <property type="component" value="Unassembled WGS sequence"/>
</dbReference>
<feature type="chain" id="PRO_5046300068" evidence="2">
    <location>
        <begin position="20"/>
        <end position="131"/>
    </location>
</feature>
<protein>
    <submittedName>
        <fullName evidence="3">Uncharacterized protein</fullName>
    </submittedName>
</protein>
<reference evidence="3 4" key="1">
    <citation type="journal article" date="2020" name="Fungal Divers.">
        <title>Resolving the Mortierellaceae phylogeny through synthesis of multi-gene phylogenetics and phylogenomics.</title>
        <authorList>
            <person name="Vandepol N."/>
            <person name="Liber J."/>
            <person name="Desiro A."/>
            <person name="Na H."/>
            <person name="Kennedy M."/>
            <person name="Barry K."/>
            <person name="Grigoriev I.V."/>
            <person name="Miller A.N."/>
            <person name="O'Donnell K."/>
            <person name="Stajich J.E."/>
            <person name="Bonito G."/>
        </authorList>
    </citation>
    <scope>NUCLEOTIDE SEQUENCE [LARGE SCALE GENOMIC DNA]</scope>
    <source>
        <strain evidence="3 4">AD045</strain>
    </source>
</reference>
<sequence>MSEDLRLSSLLLLLQVVQGSGGVILRNHINIRFMIIAIDIAILPSAATIVSRSDTPVLPVVGISSTIRMIVSTIIAVTVAAGTGAVVEIGPADSAHAACFVAHRLMVLLFLTTRTSSMNGYVLNLVLFHRG</sequence>
<evidence type="ECO:0000256" key="2">
    <source>
        <dbReference type="SAM" id="SignalP"/>
    </source>
</evidence>
<dbReference type="EMBL" id="JAAAIM010000490">
    <property type="protein sequence ID" value="KAG0287446.1"/>
    <property type="molecule type" value="Genomic_DNA"/>
</dbReference>
<evidence type="ECO:0000256" key="1">
    <source>
        <dbReference type="SAM" id="Phobius"/>
    </source>
</evidence>
<feature type="transmembrane region" description="Helical" evidence="1">
    <location>
        <begin position="57"/>
        <end position="82"/>
    </location>
</feature>
<evidence type="ECO:0000313" key="3">
    <source>
        <dbReference type="EMBL" id="KAG0287446.1"/>
    </source>
</evidence>
<gene>
    <name evidence="3" type="ORF">BGZ96_008632</name>
</gene>
<name>A0ABQ7JXY5_9FUNG</name>
<evidence type="ECO:0000313" key="4">
    <source>
        <dbReference type="Proteomes" id="UP001194696"/>
    </source>
</evidence>